<accession>A0A975BUL4</accession>
<dbReference type="Proteomes" id="UP000663722">
    <property type="component" value="Chromosome"/>
</dbReference>
<name>A0A975BUL4_9BACT</name>
<gene>
    <name evidence="1" type="ORF">dnm_081150</name>
</gene>
<proteinExistence type="predicted"/>
<dbReference type="AlphaFoldDB" id="A0A975BUL4"/>
<dbReference type="KEGG" id="dmm:dnm_081150"/>
<protein>
    <submittedName>
        <fullName evidence="1">Uncharacterized protein</fullName>
    </submittedName>
</protein>
<organism evidence="1 2">
    <name type="scientific">Desulfonema magnum</name>
    <dbReference type="NCBI Taxonomy" id="45655"/>
    <lineage>
        <taxon>Bacteria</taxon>
        <taxon>Pseudomonadati</taxon>
        <taxon>Thermodesulfobacteriota</taxon>
        <taxon>Desulfobacteria</taxon>
        <taxon>Desulfobacterales</taxon>
        <taxon>Desulfococcaceae</taxon>
        <taxon>Desulfonema</taxon>
    </lineage>
</organism>
<reference evidence="1" key="1">
    <citation type="journal article" date="2021" name="Microb. Physiol.">
        <title>Proteogenomic Insights into the Physiology of Marine, Sulfate-Reducing, Filamentous Desulfonema limicola and Desulfonema magnum.</title>
        <authorList>
            <person name="Schnaars V."/>
            <person name="Wohlbrand L."/>
            <person name="Scheve S."/>
            <person name="Hinrichs C."/>
            <person name="Reinhardt R."/>
            <person name="Rabus R."/>
        </authorList>
    </citation>
    <scope>NUCLEOTIDE SEQUENCE</scope>
    <source>
        <strain evidence="1">4be13</strain>
    </source>
</reference>
<evidence type="ECO:0000313" key="1">
    <source>
        <dbReference type="EMBL" id="QTA92041.1"/>
    </source>
</evidence>
<sequence>MIRATRIILILTDFVDRQVRMTAIRAADGPAKSTGKEDKKRKAHFPFLILFPCTFGNITDQQNPLASEILQFFSNT</sequence>
<keyword evidence="2" id="KW-1185">Reference proteome</keyword>
<dbReference type="EMBL" id="CP061800">
    <property type="protein sequence ID" value="QTA92041.1"/>
    <property type="molecule type" value="Genomic_DNA"/>
</dbReference>
<evidence type="ECO:0000313" key="2">
    <source>
        <dbReference type="Proteomes" id="UP000663722"/>
    </source>
</evidence>